<protein>
    <submittedName>
        <fullName evidence="1">Nuclear transport factor 2 family protein</fullName>
    </submittedName>
</protein>
<dbReference type="Proteomes" id="UP001154265">
    <property type="component" value="Unassembled WGS sequence"/>
</dbReference>
<dbReference type="EMBL" id="JAKKUT010000005">
    <property type="protein sequence ID" value="MDG2991780.1"/>
    <property type="molecule type" value="Genomic_DNA"/>
</dbReference>
<accession>A0ABT6F1P2</accession>
<sequence>MTTQLQTAPQTMFAQGQIEGIDQPVIGAYFDALNDENYDALVELFSEAGVLQPPFDDPLIGRQAIAHYLKAEALGMRAYPAKGALLETTEAGDRTYQIRGRVQLPLFSVNVAWQFRLNPEDEILAVTVDLLATLEELIQYRR</sequence>
<gene>
    <name evidence="1" type="ORF">L3556_12690</name>
</gene>
<dbReference type="Gene3D" id="3.10.450.50">
    <property type="match status" value="1"/>
</dbReference>
<dbReference type="InterPro" id="IPR032710">
    <property type="entry name" value="NTF2-like_dom_sf"/>
</dbReference>
<reference evidence="1" key="2">
    <citation type="submission" date="2022-01" db="EMBL/GenBank/DDBJ databases">
        <authorList>
            <person name="Zivanovic Y."/>
            <person name="Moreira D."/>
            <person name="Lopez-Garcia P."/>
        </authorList>
    </citation>
    <scope>NUCLEOTIDE SEQUENCE</scope>
    <source>
        <strain evidence="1">G9</strain>
    </source>
</reference>
<comment type="caution">
    <text evidence="1">The sequence shown here is derived from an EMBL/GenBank/DDBJ whole genome shotgun (WGS) entry which is preliminary data.</text>
</comment>
<keyword evidence="2" id="KW-1185">Reference proteome</keyword>
<name>A0ABT6F1P2_9SYNE</name>
<evidence type="ECO:0000313" key="2">
    <source>
        <dbReference type="Proteomes" id="UP001154265"/>
    </source>
</evidence>
<dbReference type="SUPFAM" id="SSF54427">
    <property type="entry name" value="NTF2-like"/>
    <property type="match status" value="1"/>
</dbReference>
<dbReference type="RefSeq" id="WP_277867708.1">
    <property type="nucleotide sequence ID" value="NZ_JAKKUT010000005.1"/>
</dbReference>
<proteinExistence type="predicted"/>
<evidence type="ECO:0000313" key="1">
    <source>
        <dbReference type="EMBL" id="MDG2991780.1"/>
    </source>
</evidence>
<reference evidence="1" key="1">
    <citation type="journal article" date="2022" name="Genome Biol. Evol.">
        <title>A New Gene Family Diagnostic for Intracellular Biomineralization of Amorphous Ca Carbonates by Cyanobacteria.</title>
        <authorList>
            <person name="Benzerara K."/>
            <person name="Duprat E."/>
            <person name="Bitard-Feildel T."/>
            <person name="Caumes G."/>
            <person name="Cassier-Chauvat C."/>
            <person name="Chauvat F."/>
            <person name="Dezi M."/>
            <person name="Diop S.I."/>
            <person name="Gaschignard G."/>
            <person name="Gorgen S."/>
            <person name="Gugger M."/>
            <person name="Lopez-Garcia P."/>
            <person name="Millet M."/>
            <person name="Skouri-Panet F."/>
            <person name="Moreira D."/>
            <person name="Callebaut I."/>
        </authorList>
    </citation>
    <scope>NUCLEOTIDE SEQUENCE</scope>
    <source>
        <strain evidence="1">G9</strain>
    </source>
</reference>
<organism evidence="1 2">
    <name type="scientific">Candidatus Synechococcus calcipolaris G9</name>
    <dbReference type="NCBI Taxonomy" id="1497997"/>
    <lineage>
        <taxon>Bacteria</taxon>
        <taxon>Bacillati</taxon>
        <taxon>Cyanobacteriota</taxon>
        <taxon>Cyanophyceae</taxon>
        <taxon>Synechococcales</taxon>
        <taxon>Synechococcaceae</taxon>
        <taxon>Synechococcus</taxon>
    </lineage>
</organism>